<feature type="transmembrane region" description="Helical" evidence="2">
    <location>
        <begin position="6"/>
        <end position="28"/>
    </location>
</feature>
<protein>
    <submittedName>
        <fullName evidence="3">Uncharacterized protein</fullName>
    </submittedName>
</protein>
<evidence type="ECO:0000256" key="2">
    <source>
        <dbReference type="SAM" id="Phobius"/>
    </source>
</evidence>
<comment type="caution">
    <text evidence="3">The sequence shown here is derived from an EMBL/GenBank/DDBJ whole genome shotgun (WGS) entry which is preliminary data.</text>
</comment>
<dbReference type="EMBL" id="AUBJ02000001">
    <property type="protein sequence ID" value="MCP2331476.1"/>
    <property type="molecule type" value="Genomic_DNA"/>
</dbReference>
<feature type="compositionally biased region" description="Low complexity" evidence="1">
    <location>
        <begin position="142"/>
        <end position="162"/>
    </location>
</feature>
<dbReference type="Proteomes" id="UP000791080">
    <property type="component" value="Unassembled WGS sequence"/>
</dbReference>
<proteinExistence type="predicted"/>
<feature type="compositionally biased region" description="Acidic residues" evidence="1">
    <location>
        <begin position="79"/>
        <end position="89"/>
    </location>
</feature>
<gene>
    <name evidence="3" type="ORF">G443_001746</name>
</gene>
<reference evidence="3 4" key="1">
    <citation type="submission" date="2013-07" db="EMBL/GenBank/DDBJ databases">
        <authorList>
            <consortium name="DOE Joint Genome Institute"/>
            <person name="Reeve W."/>
            <person name="Huntemann M."/>
            <person name="Han J."/>
            <person name="Chen A."/>
            <person name="Kyrpides N."/>
            <person name="Mavromatis K."/>
            <person name="Markowitz V."/>
            <person name="Palaniappan K."/>
            <person name="Ivanova N."/>
            <person name="Schaumberg A."/>
            <person name="Pati A."/>
            <person name="Liolios K."/>
            <person name="Nordberg H.P."/>
            <person name="Cantor M.N."/>
            <person name="Hua S.X."/>
            <person name="Woyke T."/>
        </authorList>
    </citation>
    <scope>NUCLEOTIDE SEQUENCE [LARGE SCALE GENOMIC DNA]</scope>
    <source>
        <strain evidence="3 4">DSM 43889</strain>
    </source>
</reference>
<dbReference type="RefSeq" id="WP_026418900.1">
    <property type="nucleotide sequence ID" value="NZ_AUBJ02000001.1"/>
</dbReference>
<reference evidence="3 4" key="2">
    <citation type="submission" date="2022-06" db="EMBL/GenBank/DDBJ databases">
        <title>Genomic Encyclopedia of Type Strains, Phase I: the one thousand microbial genomes (KMG-I) project.</title>
        <authorList>
            <person name="Kyrpides N."/>
        </authorList>
    </citation>
    <scope>NUCLEOTIDE SEQUENCE [LARGE SCALE GENOMIC DNA]</scope>
    <source>
        <strain evidence="3 4">DSM 43889</strain>
    </source>
</reference>
<feature type="compositionally biased region" description="Acidic residues" evidence="1">
    <location>
        <begin position="113"/>
        <end position="126"/>
    </location>
</feature>
<evidence type="ECO:0000313" key="4">
    <source>
        <dbReference type="Proteomes" id="UP000791080"/>
    </source>
</evidence>
<sequence length="282" mass="29446">MGWLFSQIFLWCLVSFALGVVAVTLLVLRPMRRRASGAAAAGDAENTSATDQAPLDHLLSEGERDAAPVAGSDRPAADGLEEPEDGSEDVSEREKRDAEALRDVPVSVIVVADQEETSADRAEEEPVGSANGAPGTSDRRAGAAAVAGAGDGAGAPEAASGATSVPSARTDPDLNGRAATNGSRAHASVEEDGPAGTELATPEREDTPSTGPYPNSVLAEADATGHPEGYPVKAKKRSMTYHTEDSPYYRRTKADIWFRSADDAERAGFAAWRARRRVTTSA</sequence>
<organism evidence="3 4">
    <name type="scientific">Actinoalloteichus caeruleus DSM 43889</name>
    <dbReference type="NCBI Taxonomy" id="1120930"/>
    <lineage>
        <taxon>Bacteria</taxon>
        <taxon>Bacillati</taxon>
        <taxon>Actinomycetota</taxon>
        <taxon>Actinomycetes</taxon>
        <taxon>Pseudonocardiales</taxon>
        <taxon>Pseudonocardiaceae</taxon>
        <taxon>Actinoalloteichus</taxon>
        <taxon>Actinoalloteichus cyanogriseus</taxon>
    </lineage>
</organism>
<keyword evidence="2" id="KW-1133">Transmembrane helix</keyword>
<feature type="region of interest" description="Disordered" evidence="1">
    <location>
        <begin position="60"/>
        <end position="242"/>
    </location>
</feature>
<keyword evidence="2" id="KW-0472">Membrane</keyword>
<evidence type="ECO:0000313" key="3">
    <source>
        <dbReference type="EMBL" id="MCP2331476.1"/>
    </source>
</evidence>
<keyword evidence="4" id="KW-1185">Reference proteome</keyword>
<feature type="compositionally biased region" description="Basic and acidic residues" evidence="1">
    <location>
        <begin position="90"/>
        <end position="102"/>
    </location>
</feature>
<name>A0ABT1JG65_ACTCY</name>
<keyword evidence="2" id="KW-0812">Transmembrane</keyword>
<evidence type="ECO:0000256" key="1">
    <source>
        <dbReference type="SAM" id="MobiDB-lite"/>
    </source>
</evidence>
<accession>A0ABT1JG65</accession>